<dbReference type="Pfam" id="PF16170">
    <property type="entry name" value="DUF4873"/>
    <property type="match status" value="1"/>
</dbReference>
<dbReference type="EMBL" id="CP109527">
    <property type="protein sequence ID" value="WTY34695.1"/>
    <property type="molecule type" value="Genomic_DNA"/>
</dbReference>
<keyword evidence="6" id="KW-0560">Oxidoreductase</keyword>
<evidence type="ECO:0000256" key="3">
    <source>
        <dbReference type="ARBA" id="ARBA00022630"/>
    </source>
</evidence>
<gene>
    <name evidence="8" type="ORF">OG308_25755</name>
</gene>
<dbReference type="RefSeq" id="WP_405147074.1">
    <property type="nucleotide sequence ID" value="NZ_CP109527.1"/>
</dbReference>
<organism evidence="8 9">
    <name type="scientific">Nocardia salmonicida</name>
    <dbReference type="NCBI Taxonomy" id="53431"/>
    <lineage>
        <taxon>Bacteria</taxon>
        <taxon>Bacillati</taxon>
        <taxon>Actinomycetota</taxon>
        <taxon>Actinomycetes</taxon>
        <taxon>Mycobacteriales</taxon>
        <taxon>Nocardiaceae</taxon>
        <taxon>Nocardia</taxon>
    </lineage>
</organism>
<feature type="domain" description="DUF4873" evidence="7">
    <location>
        <begin position="237"/>
        <end position="326"/>
    </location>
</feature>
<comment type="similarity">
    <text evidence="2">Belongs to the FAD-binding monooxygenase family.</text>
</comment>
<evidence type="ECO:0000256" key="5">
    <source>
        <dbReference type="ARBA" id="ARBA00022857"/>
    </source>
</evidence>
<proteinExistence type="inferred from homology"/>
<comment type="cofactor">
    <cofactor evidence="1">
        <name>FAD</name>
        <dbReference type="ChEBI" id="CHEBI:57692"/>
    </cofactor>
</comment>
<dbReference type="Gene3D" id="3.50.50.60">
    <property type="entry name" value="FAD/NAD(P)-binding domain"/>
    <property type="match status" value="1"/>
</dbReference>
<evidence type="ECO:0000256" key="6">
    <source>
        <dbReference type="ARBA" id="ARBA00023002"/>
    </source>
</evidence>
<reference evidence="8 9" key="1">
    <citation type="submission" date="2022-10" db="EMBL/GenBank/DDBJ databases">
        <title>The complete genomes of actinobacterial strains from the NBC collection.</title>
        <authorList>
            <person name="Joergensen T.S."/>
            <person name="Alvarez Arevalo M."/>
            <person name="Sterndorff E.B."/>
            <person name="Faurdal D."/>
            <person name="Vuksanovic O."/>
            <person name="Mourched A.-S."/>
            <person name="Charusanti P."/>
            <person name="Shaw S."/>
            <person name="Blin K."/>
            <person name="Weber T."/>
        </authorList>
    </citation>
    <scope>NUCLEOTIDE SEQUENCE [LARGE SCALE GENOMIC DNA]</scope>
    <source>
        <strain evidence="8 9">NBC_01413</strain>
    </source>
</reference>
<evidence type="ECO:0000256" key="1">
    <source>
        <dbReference type="ARBA" id="ARBA00001974"/>
    </source>
</evidence>
<keyword evidence="4" id="KW-0274">FAD</keyword>
<dbReference type="InterPro" id="IPR032371">
    <property type="entry name" value="DUF4873"/>
</dbReference>
<evidence type="ECO:0000313" key="8">
    <source>
        <dbReference type="EMBL" id="WTY34695.1"/>
    </source>
</evidence>
<keyword evidence="9" id="KW-1185">Reference proteome</keyword>
<dbReference type="PANTHER" id="PTHR43098">
    <property type="entry name" value="L-ORNITHINE N(5)-MONOOXYGENASE-RELATED"/>
    <property type="match status" value="1"/>
</dbReference>
<evidence type="ECO:0000256" key="4">
    <source>
        <dbReference type="ARBA" id="ARBA00022827"/>
    </source>
</evidence>
<accession>A0ABZ1N485</accession>
<name>A0ABZ1N485_9NOCA</name>
<sequence>MNVAVIGAKSGAIVRALRAVGIAEVCVYEPVPAGDRSRSSVGRQRRTPWTSRHKWLSREDRPIPRRLVDVDELVFDEDEDHWLIHLVGDEPAQARVVILTADTTRRLRADFAPKAADRFVGVRLPVTGREARTLDVAWSPAPVTFRGIATHGFPNLFFVGGAEPAVQEPSVAQSVRVDLVATWVRALQRQSGTRIEVRASTQHEYHRRLDPTPSMRRHGRPKPHHFDITVAADRHPDHDYAGPAVLDLPGAEYSILATLTGHLDPIDGRYHWYGRLDPTETTTLPEPTRASAFLVLPGREPAAAHLTERDPWGNLRVTGIGTPPFALEA</sequence>
<dbReference type="InterPro" id="IPR050775">
    <property type="entry name" value="FAD-binding_Monooxygenases"/>
</dbReference>
<keyword evidence="5" id="KW-0521">NADP</keyword>
<evidence type="ECO:0000313" key="9">
    <source>
        <dbReference type="Proteomes" id="UP001621418"/>
    </source>
</evidence>
<protein>
    <submittedName>
        <fullName evidence="8">DUF4873 domain-containing protein</fullName>
    </submittedName>
</protein>
<dbReference type="InterPro" id="IPR036188">
    <property type="entry name" value="FAD/NAD-bd_sf"/>
</dbReference>
<dbReference type="PANTHER" id="PTHR43098:SF2">
    <property type="entry name" value="FAD-BINDING MONOOXYGENASE AUSB-RELATED"/>
    <property type="match status" value="1"/>
</dbReference>
<evidence type="ECO:0000259" key="7">
    <source>
        <dbReference type="Pfam" id="PF16170"/>
    </source>
</evidence>
<dbReference type="Proteomes" id="UP001621418">
    <property type="component" value="Chromosome"/>
</dbReference>
<evidence type="ECO:0000256" key="2">
    <source>
        <dbReference type="ARBA" id="ARBA00010139"/>
    </source>
</evidence>
<keyword evidence="3" id="KW-0285">Flavoprotein</keyword>